<dbReference type="eggNOG" id="COG1357">
    <property type="taxonomic scope" value="Bacteria"/>
</dbReference>
<keyword evidence="3" id="KW-1185">Reference proteome</keyword>
<keyword evidence="1" id="KW-0175">Coiled coil</keyword>
<comment type="caution">
    <text evidence="2">The sequence shown here is derived from an EMBL/GenBank/DDBJ whole genome shotgun (WGS) entry which is preliminary data.</text>
</comment>
<accession>A0A058ZPW4</accession>
<dbReference type="InterPro" id="IPR051082">
    <property type="entry name" value="Pentapeptide-BTB/POZ_domain"/>
</dbReference>
<reference evidence="2 3" key="1">
    <citation type="submission" date="2013-04" db="EMBL/GenBank/DDBJ databases">
        <title>Shimia sp. 22II-S11-Z10 Genome Sequencing.</title>
        <authorList>
            <person name="Lai Q."/>
            <person name="Li G."/>
            <person name="Shao Z."/>
        </authorList>
    </citation>
    <scope>NUCLEOTIDE SEQUENCE [LARGE SCALE GENOMIC DNA]</scope>
    <source>
        <strain evidence="3">22II-S11-Z10</strain>
    </source>
</reference>
<proteinExistence type="predicted"/>
<dbReference type="Proteomes" id="UP000024836">
    <property type="component" value="Unassembled WGS sequence"/>
</dbReference>
<dbReference type="SUPFAM" id="SSF141571">
    <property type="entry name" value="Pentapeptide repeat-like"/>
    <property type="match status" value="1"/>
</dbReference>
<dbReference type="STRING" id="1461693.ATO10_00485"/>
<name>A0A058ZPW4_9RHOB</name>
<dbReference type="PANTHER" id="PTHR14136">
    <property type="entry name" value="BTB_POZ DOMAIN-CONTAINING PROTEIN KCTD9"/>
    <property type="match status" value="1"/>
</dbReference>
<evidence type="ECO:0000313" key="2">
    <source>
        <dbReference type="EMBL" id="KCV83192.1"/>
    </source>
</evidence>
<sequence length="383" mass="41407">MGNPQHLEWLLEGVEAWNARRESDDFVPDLSGFDIRRAYKKTRPLLGTSSIDLRRTNLRAAILSDTNLVAADLRGANLQSSNMRRANLRRSQLASAELNHADLRGADLWNADFGREYDQKASVKNVNVRTIISAGQYLNTKLLELPSLTQTQVDAMNGDTGTILRFGLTHPPHWPDPEGIEPAPQLPDPLEPMPDPATNPSARQLAALKTQVQVILAAPAQNANTAETFAAQLDYATQTFRQANNCNDLPDDLLLVEQVSDTFKQLAKAIPSADEDSLAKELTDALAKIEKLRATIEKQTAEIEELKKKGADSSVWRKGTSAFAISFGTTLGAGTAAAILSGGEIMLGEYGASALNGLRNAFDGLFQAPPPPPPPTLPPSIGT</sequence>
<dbReference type="Gene3D" id="2.160.20.80">
    <property type="entry name" value="E3 ubiquitin-protein ligase SopA"/>
    <property type="match status" value="1"/>
</dbReference>
<protein>
    <submittedName>
        <fullName evidence="2">Putative low-complexity protein</fullName>
    </submittedName>
</protein>
<dbReference type="EMBL" id="AQQY01000001">
    <property type="protein sequence ID" value="KCV83192.1"/>
    <property type="molecule type" value="Genomic_DNA"/>
</dbReference>
<organism evidence="2 3">
    <name type="scientific">Actibacterium atlanticum</name>
    <dbReference type="NCBI Taxonomy" id="1461693"/>
    <lineage>
        <taxon>Bacteria</taxon>
        <taxon>Pseudomonadati</taxon>
        <taxon>Pseudomonadota</taxon>
        <taxon>Alphaproteobacteria</taxon>
        <taxon>Rhodobacterales</taxon>
        <taxon>Roseobacteraceae</taxon>
        <taxon>Actibacterium</taxon>
    </lineage>
</organism>
<dbReference type="InterPro" id="IPR001646">
    <property type="entry name" value="5peptide_repeat"/>
</dbReference>
<feature type="coiled-coil region" evidence="1">
    <location>
        <begin position="275"/>
        <end position="309"/>
    </location>
</feature>
<dbReference type="Gene3D" id="1.20.1170.10">
    <property type="match status" value="1"/>
</dbReference>
<evidence type="ECO:0000256" key="1">
    <source>
        <dbReference type="SAM" id="Coils"/>
    </source>
</evidence>
<evidence type="ECO:0000313" key="3">
    <source>
        <dbReference type="Proteomes" id="UP000024836"/>
    </source>
</evidence>
<dbReference type="PANTHER" id="PTHR14136:SF17">
    <property type="entry name" value="BTB_POZ DOMAIN-CONTAINING PROTEIN KCTD9"/>
    <property type="match status" value="1"/>
</dbReference>
<dbReference type="AlphaFoldDB" id="A0A058ZPW4"/>
<gene>
    <name evidence="2" type="ORF">ATO10_00485</name>
</gene>
<dbReference type="RefSeq" id="WP_051597861.1">
    <property type="nucleotide sequence ID" value="NZ_AQQY01000001.1"/>
</dbReference>
<dbReference type="OrthoDB" id="7876184at2"/>
<dbReference type="Pfam" id="PF00805">
    <property type="entry name" value="Pentapeptide"/>
    <property type="match status" value="1"/>
</dbReference>